<dbReference type="KEGG" id="aplc:110987985"/>
<organism evidence="6 8">
    <name type="scientific">Acanthaster planci</name>
    <name type="common">Crown-of-thorns starfish</name>
    <dbReference type="NCBI Taxonomy" id="133434"/>
    <lineage>
        <taxon>Eukaryota</taxon>
        <taxon>Metazoa</taxon>
        <taxon>Echinodermata</taxon>
        <taxon>Eleutherozoa</taxon>
        <taxon>Asterozoa</taxon>
        <taxon>Asteroidea</taxon>
        <taxon>Valvatacea</taxon>
        <taxon>Valvatida</taxon>
        <taxon>Acanthasteridae</taxon>
        <taxon>Acanthaster</taxon>
    </lineage>
</organism>
<dbReference type="GO" id="GO:0098964">
    <property type="term" value="P:anterograde dendritic transport of messenger ribonucleoprotein complex"/>
    <property type="evidence" value="ECO:0007669"/>
    <property type="project" value="TreeGrafter"/>
</dbReference>
<dbReference type="GO" id="GO:0007281">
    <property type="term" value="P:germ cell development"/>
    <property type="evidence" value="ECO:0007669"/>
    <property type="project" value="TreeGrafter"/>
</dbReference>
<evidence type="ECO:0000256" key="2">
    <source>
        <dbReference type="ARBA" id="ARBA00022884"/>
    </source>
</evidence>
<dbReference type="OrthoDB" id="10037267at2759"/>
<keyword evidence="6" id="KW-1185">Reference proteome</keyword>
<dbReference type="AlphaFoldDB" id="A0A8B7ZMQ2"/>
<dbReference type="Proteomes" id="UP000694845">
    <property type="component" value="Unplaced"/>
</dbReference>
<dbReference type="GO" id="GO:0043025">
    <property type="term" value="C:neuronal cell body"/>
    <property type="evidence" value="ECO:0007669"/>
    <property type="project" value="TreeGrafter"/>
</dbReference>
<feature type="domain" description="DRBM" evidence="5">
    <location>
        <begin position="446"/>
        <end position="524"/>
    </location>
</feature>
<keyword evidence="2 3" id="KW-0694">RNA-binding</keyword>
<accession>A0A8B7ZMQ2</accession>
<dbReference type="Gene3D" id="6.10.250.1360">
    <property type="match status" value="1"/>
</dbReference>
<feature type="domain" description="DRBM" evidence="5">
    <location>
        <begin position="339"/>
        <end position="406"/>
    </location>
</feature>
<dbReference type="FunFam" id="3.30.160.20:FF:000007">
    <property type="entry name" value="Double-stranded RNA-binding protein Staufen homolog 1"/>
    <property type="match status" value="2"/>
</dbReference>
<dbReference type="GeneID" id="110987985"/>
<feature type="compositionally biased region" description="Gly residues" evidence="4">
    <location>
        <begin position="225"/>
        <end position="247"/>
    </location>
</feature>
<reference evidence="7 8" key="1">
    <citation type="submission" date="2025-04" db="UniProtKB">
        <authorList>
            <consortium name="RefSeq"/>
        </authorList>
    </citation>
    <scope>IDENTIFICATION</scope>
</reference>
<dbReference type="GO" id="GO:0010494">
    <property type="term" value="C:cytoplasmic stress granule"/>
    <property type="evidence" value="ECO:0007669"/>
    <property type="project" value="TreeGrafter"/>
</dbReference>
<protein>
    <submittedName>
        <fullName evidence="7 8">Double-stranded RNA-binding protein Staufen homolog 2-like isoform X1</fullName>
    </submittedName>
</protein>
<feature type="region of interest" description="Disordered" evidence="4">
    <location>
        <begin position="188"/>
        <end position="256"/>
    </location>
</feature>
<feature type="domain" description="DRBM" evidence="5">
    <location>
        <begin position="264"/>
        <end position="301"/>
    </location>
</feature>
<feature type="compositionally biased region" description="Gly residues" evidence="4">
    <location>
        <begin position="205"/>
        <end position="216"/>
    </location>
</feature>
<dbReference type="PANTHER" id="PTHR46054">
    <property type="entry name" value="MATERNAL EFFECT PROTEIN STAUFEN"/>
    <property type="match status" value="1"/>
</dbReference>
<dbReference type="GO" id="GO:0003729">
    <property type="term" value="F:mRNA binding"/>
    <property type="evidence" value="ECO:0007669"/>
    <property type="project" value="TreeGrafter"/>
</dbReference>
<sequence>MSHASSPHPVASGPMPVHTAAAGTGTTLPVPNMASQTVTAGLSIQGPTGATGAGPTELNMANTKEKTPMCHLNELARFNRLQPQYELVEETGPAHEKTFTVRLVLGTQNFEAKGTSIKKAQHQAAEQALLNCNLPAPKPKLARIQKSTQPNPNALTATVELNSKAMKAGVAIHYTPIGPDPMPFHNFYRGGRGGHGFRPPRPQGPHGGPGPGGLPMPGGMRPQGPGMGGEPRGPGGPGDFRGPGGPGLRQPYYPRFPRSAGPLPTFYVKVQVGNREFIGEGRTRKDARQNAALKALKSIEADPLPECKDEAVSTSDPPINSEFSSCFAVKDKDEDGLKSDISIVYEKAHQHNLSVNFTVTEEKGPPHLKSFKVECKVGEYMTEGSGNSKKNAKRKAAELMIKNLQMLPTMPKVERPRPYFQIKKKKSKSLIKTRATNPEYEASGLNPISRLVQILQAINKKEPVFSVVEDQTVTEHTGRPGPRNRRREFTIQVLADGKTCFGKGPKKKAAKRAAAEEMLREMGYSSTPPASASTPAKSALKTSNEGDDNSGGDRKVTFKEDPDKKGGEKKKLESPIPGHKLAPGLLPMMPGVNTAAGFPGPTAPTVKQEPAAPAPGLNRAPGAPITGTPIGKKASPTMSSVTSDIARELLNQGSSPTANGIMKGRPGSFVEKKLVRPRQQLEFLGLAQGFGVQFTDFPEANKNELLSVVAVSIDPKLVCHGAGPTLEASHDAAAIAALRSLAGMDQEEDLAKKTPNPSTKLPQTAAKK</sequence>
<dbReference type="InterPro" id="IPR014720">
    <property type="entry name" value="dsRBD_dom"/>
</dbReference>
<dbReference type="PANTHER" id="PTHR46054:SF3">
    <property type="entry name" value="MATERNAL EFFECT PROTEIN STAUFEN"/>
    <property type="match status" value="1"/>
</dbReference>
<dbReference type="GO" id="GO:0008298">
    <property type="term" value="P:intracellular mRNA localization"/>
    <property type="evidence" value="ECO:0007669"/>
    <property type="project" value="TreeGrafter"/>
</dbReference>
<dbReference type="SUPFAM" id="SSF54768">
    <property type="entry name" value="dsRNA-binding domain-like"/>
    <property type="match status" value="5"/>
</dbReference>
<keyword evidence="1" id="KW-0677">Repeat</keyword>
<evidence type="ECO:0000313" key="7">
    <source>
        <dbReference type="RefSeq" id="XP_022106887.1"/>
    </source>
</evidence>
<name>A0A8B7ZMQ2_ACAPL</name>
<evidence type="ECO:0000313" key="6">
    <source>
        <dbReference type="Proteomes" id="UP000694845"/>
    </source>
</evidence>
<dbReference type="GO" id="GO:0032839">
    <property type="term" value="C:dendrite cytoplasm"/>
    <property type="evidence" value="ECO:0007669"/>
    <property type="project" value="GOC"/>
</dbReference>
<evidence type="ECO:0000256" key="4">
    <source>
        <dbReference type="SAM" id="MobiDB-lite"/>
    </source>
</evidence>
<dbReference type="RefSeq" id="XP_022106887.1">
    <property type="nucleotide sequence ID" value="XM_022251195.1"/>
</dbReference>
<feature type="compositionally biased region" description="Basic and acidic residues" evidence="4">
    <location>
        <begin position="551"/>
        <end position="573"/>
    </location>
</feature>
<dbReference type="GO" id="GO:0005886">
    <property type="term" value="C:plasma membrane"/>
    <property type="evidence" value="ECO:0007669"/>
    <property type="project" value="TreeGrafter"/>
</dbReference>
<evidence type="ECO:0000259" key="5">
    <source>
        <dbReference type="PROSITE" id="PS50137"/>
    </source>
</evidence>
<evidence type="ECO:0000256" key="1">
    <source>
        <dbReference type="ARBA" id="ARBA00022737"/>
    </source>
</evidence>
<dbReference type="OMA" id="TKQTPMK"/>
<dbReference type="Gene3D" id="3.30.160.20">
    <property type="match status" value="5"/>
</dbReference>
<dbReference type="RefSeq" id="XP_022106888.1">
    <property type="nucleotide sequence ID" value="XM_022251196.1"/>
</dbReference>
<feature type="region of interest" description="Disordered" evidence="4">
    <location>
        <begin position="1"/>
        <end position="32"/>
    </location>
</feature>
<dbReference type="PROSITE" id="PS50137">
    <property type="entry name" value="DS_RBD"/>
    <property type="match status" value="4"/>
</dbReference>
<dbReference type="Pfam" id="PF00035">
    <property type="entry name" value="dsrm"/>
    <property type="match status" value="4"/>
</dbReference>
<feature type="domain" description="DRBM" evidence="5">
    <location>
        <begin position="67"/>
        <end position="129"/>
    </location>
</feature>
<dbReference type="InterPro" id="IPR032478">
    <property type="entry name" value="Staufen_C"/>
</dbReference>
<dbReference type="InterPro" id="IPR051740">
    <property type="entry name" value="DRBM-containing_protein"/>
</dbReference>
<proteinExistence type="predicted"/>
<dbReference type="SMART" id="SM00358">
    <property type="entry name" value="DSRM"/>
    <property type="match status" value="5"/>
</dbReference>
<evidence type="ECO:0000313" key="8">
    <source>
        <dbReference type="RefSeq" id="XP_022106888.1"/>
    </source>
</evidence>
<feature type="region of interest" description="Disordered" evidence="4">
    <location>
        <begin position="746"/>
        <end position="768"/>
    </location>
</feature>
<dbReference type="CDD" id="cd19861">
    <property type="entry name" value="DSRM_STAU_rpt5"/>
    <property type="match status" value="1"/>
</dbReference>
<evidence type="ECO:0000256" key="3">
    <source>
        <dbReference type="PROSITE-ProRule" id="PRU00266"/>
    </source>
</evidence>
<dbReference type="GO" id="GO:0003725">
    <property type="term" value="F:double-stranded RNA binding"/>
    <property type="evidence" value="ECO:0007669"/>
    <property type="project" value="TreeGrafter"/>
</dbReference>
<dbReference type="Pfam" id="PF16482">
    <property type="entry name" value="Staufen_C"/>
    <property type="match status" value="1"/>
</dbReference>
<feature type="region of interest" description="Disordered" evidence="4">
    <location>
        <begin position="520"/>
        <end position="640"/>
    </location>
</feature>
<feature type="compositionally biased region" description="Low complexity" evidence="4">
    <location>
        <begin position="525"/>
        <end position="543"/>
    </location>
</feature>
<dbReference type="GO" id="GO:0035418">
    <property type="term" value="P:protein localization to synapse"/>
    <property type="evidence" value="ECO:0007669"/>
    <property type="project" value="TreeGrafter"/>
</dbReference>
<gene>
    <name evidence="7 8" type="primary">LOC110987985</name>
</gene>
<dbReference type="CDD" id="cd19858">
    <property type="entry name" value="DSRM_STAU_rpt2"/>
    <property type="match status" value="1"/>
</dbReference>